<organism evidence="1 2">
    <name type="scientific">Hydrococcus rivularis NIES-593</name>
    <dbReference type="NCBI Taxonomy" id="1921803"/>
    <lineage>
        <taxon>Bacteria</taxon>
        <taxon>Bacillati</taxon>
        <taxon>Cyanobacteriota</taxon>
        <taxon>Cyanophyceae</taxon>
        <taxon>Pleurocapsales</taxon>
        <taxon>Hydrococcaceae</taxon>
        <taxon>Hydrococcus</taxon>
    </lineage>
</organism>
<proteinExistence type="predicted"/>
<dbReference type="InterPro" id="IPR018741">
    <property type="entry name" value="DUF2288"/>
</dbReference>
<keyword evidence="2" id="KW-1185">Reference proteome</keyword>
<accession>A0A1U7HMM9</accession>
<dbReference type="Proteomes" id="UP000186868">
    <property type="component" value="Unassembled WGS sequence"/>
</dbReference>
<comment type="caution">
    <text evidence="1">The sequence shown here is derived from an EMBL/GenBank/DDBJ whole genome shotgun (WGS) entry which is preliminary data.</text>
</comment>
<evidence type="ECO:0008006" key="3">
    <source>
        <dbReference type="Google" id="ProtNLM"/>
    </source>
</evidence>
<reference evidence="1 2" key="1">
    <citation type="submission" date="2016-11" db="EMBL/GenBank/DDBJ databases">
        <title>Draft Genome Sequences of Nine Cyanobacterial Strains from Diverse Habitats.</title>
        <authorList>
            <person name="Zhu T."/>
            <person name="Hou S."/>
            <person name="Lu X."/>
            <person name="Hess W.R."/>
        </authorList>
    </citation>
    <scope>NUCLEOTIDE SEQUENCE [LARGE SCALE GENOMIC DNA]</scope>
    <source>
        <strain evidence="1 2">NIES-593</strain>
    </source>
</reference>
<protein>
    <recommendedName>
        <fullName evidence="3">DUF2288 domain-containing protein</fullName>
    </recommendedName>
</protein>
<evidence type="ECO:0000313" key="2">
    <source>
        <dbReference type="Proteomes" id="UP000186868"/>
    </source>
</evidence>
<sequence>MSDVKAQLTEQLAEIEWSDLIPHAQRDAVIVVNEELSIVDVGVAIANDNVALVQQWIAQKLIHKPSFDELSDWNSQPDKKFSTLIVQPFVLVCAA</sequence>
<dbReference type="AlphaFoldDB" id="A0A1U7HMM9"/>
<dbReference type="Pfam" id="PF10052">
    <property type="entry name" value="DUF2288"/>
    <property type="match status" value="1"/>
</dbReference>
<dbReference type="RefSeq" id="WP_073598725.1">
    <property type="nucleotide sequence ID" value="NZ_MRCB01000005.1"/>
</dbReference>
<dbReference type="OrthoDB" id="428307at2"/>
<dbReference type="STRING" id="1921803.NIES593_06025"/>
<name>A0A1U7HMM9_9CYAN</name>
<evidence type="ECO:0000313" key="1">
    <source>
        <dbReference type="EMBL" id="OKH24775.1"/>
    </source>
</evidence>
<gene>
    <name evidence="1" type="ORF">NIES593_06025</name>
</gene>
<dbReference type="EMBL" id="MRCB01000005">
    <property type="protein sequence ID" value="OKH24775.1"/>
    <property type="molecule type" value="Genomic_DNA"/>
</dbReference>